<dbReference type="Proteomes" id="UP000191897">
    <property type="component" value="Unassembled WGS sequence"/>
</dbReference>
<dbReference type="Pfam" id="PF13676">
    <property type="entry name" value="TIR_2"/>
    <property type="match status" value="1"/>
</dbReference>
<gene>
    <name evidence="2" type="ORF">AGR4C_Cc50368</name>
</gene>
<dbReference type="AlphaFoldDB" id="A0A1S7Q2H6"/>
<protein>
    <recommendedName>
        <fullName evidence="1">TIR domain-containing protein</fullName>
    </recommendedName>
</protein>
<proteinExistence type="predicted"/>
<accession>A0A1S7Q2H6</accession>
<evidence type="ECO:0000259" key="1">
    <source>
        <dbReference type="PROSITE" id="PS50104"/>
    </source>
</evidence>
<dbReference type="PROSITE" id="PS50104">
    <property type="entry name" value="TIR"/>
    <property type="match status" value="1"/>
</dbReference>
<dbReference type="InterPro" id="IPR035897">
    <property type="entry name" value="Toll_tir_struct_dom_sf"/>
</dbReference>
<organism evidence="2 3">
    <name type="scientific">Agrobacterium tumefaciens str. Kerr 14</name>
    <dbReference type="NCBI Taxonomy" id="1183424"/>
    <lineage>
        <taxon>Bacteria</taxon>
        <taxon>Pseudomonadati</taxon>
        <taxon>Pseudomonadota</taxon>
        <taxon>Alphaproteobacteria</taxon>
        <taxon>Hyphomicrobiales</taxon>
        <taxon>Rhizobiaceae</taxon>
        <taxon>Rhizobium/Agrobacterium group</taxon>
        <taxon>Agrobacterium</taxon>
        <taxon>Agrobacterium tumefaciens complex</taxon>
    </lineage>
</organism>
<feature type="domain" description="TIR" evidence="1">
    <location>
        <begin position="131"/>
        <end position="259"/>
    </location>
</feature>
<sequence length="388" mass="43623">MSVYEIGLLGRPDPDVETRLVATISKAVEEFGLQIGRDVIIRSGEDFNERDRHAACAVAYWGSPDQHHADIAARALRDSVPLIPTIPSDGDFDALIPKAIQRANGLRRRTGDHEMRELASCLLECIGLLRQQRRVFVSYRRIESRSAAIQLHDLLGSRGFDVFLDTHDIRPGEPFQEVLWHRLCDSDVMVMLDTPTYFDSKWTRQEIGRARAKEIHVLRVVWPEHTPNRQTDFSETIYLDRSELSGGDGPIIDQVADQIVLAVEGLRSRSIASRFMSITGRLRAEVEKIGGTVEGVGAHRSIALRLPDDTKLWAYPIVGIPTAELLNDIAEKARLADQRGMPILVYDHVGIREKWIAHLNWLDEHIKTVRAVKIAEAAWALSGWEAAA</sequence>
<dbReference type="InterPro" id="IPR000157">
    <property type="entry name" value="TIR_dom"/>
</dbReference>
<dbReference type="Gene3D" id="3.40.50.10140">
    <property type="entry name" value="Toll/interleukin-1 receptor homology (TIR) domain"/>
    <property type="match status" value="1"/>
</dbReference>
<evidence type="ECO:0000313" key="3">
    <source>
        <dbReference type="Proteomes" id="UP000191897"/>
    </source>
</evidence>
<dbReference type="EMBL" id="FBWC01000014">
    <property type="protein sequence ID" value="CUX30378.1"/>
    <property type="molecule type" value="Genomic_DNA"/>
</dbReference>
<dbReference type="GO" id="GO:0007165">
    <property type="term" value="P:signal transduction"/>
    <property type="evidence" value="ECO:0007669"/>
    <property type="project" value="InterPro"/>
</dbReference>
<dbReference type="RefSeq" id="WP_080865946.1">
    <property type="nucleotide sequence ID" value="NZ_LT009730.1"/>
</dbReference>
<name>A0A1S7Q2H6_AGRTU</name>
<evidence type="ECO:0000313" key="2">
    <source>
        <dbReference type="EMBL" id="CUX30378.1"/>
    </source>
</evidence>
<reference evidence="2 3" key="1">
    <citation type="submission" date="2016-01" db="EMBL/GenBank/DDBJ databases">
        <authorList>
            <person name="Oliw E.H."/>
        </authorList>
    </citation>
    <scope>NUCLEOTIDE SEQUENCE [LARGE SCALE GENOMIC DNA]</scope>
    <source>
        <strain evidence="2 3">Kerr 14</strain>
    </source>
</reference>
<dbReference type="SUPFAM" id="SSF52200">
    <property type="entry name" value="Toll/Interleukin receptor TIR domain"/>
    <property type="match status" value="1"/>
</dbReference>